<dbReference type="Proteomes" id="UP000434172">
    <property type="component" value="Unassembled WGS sequence"/>
</dbReference>
<dbReference type="AlphaFoldDB" id="A0A8H3WFS4"/>
<protein>
    <submittedName>
        <fullName evidence="2">Uncharacterized protein</fullName>
    </submittedName>
</protein>
<evidence type="ECO:0000313" key="2">
    <source>
        <dbReference type="EMBL" id="KAF0326234.1"/>
    </source>
</evidence>
<accession>A0A8H3WFS4</accession>
<name>A0A8H3WFS4_9PEZI</name>
<keyword evidence="3" id="KW-1185">Reference proteome</keyword>
<organism evidence="2 3">
    <name type="scientific">Colletotrichum asianum</name>
    <dbReference type="NCBI Taxonomy" id="702518"/>
    <lineage>
        <taxon>Eukaryota</taxon>
        <taxon>Fungi</taxon>
        <taxon>Dikarya</taxon>
        <taxon>Ascomycota</taxon>
        <taxon>Pezizomycotina</taxon>
        <taxon>Sordariomycetes</taxon>
        <taxon>Hypocreomycetidae</taxon>
        <taxon>Glomerellales</taxon>
        <taxon>Glomerellaceae</taxon>
        <taxon>Colletotrichum</taxon>
        <taxon>Colletotrichum gloeosporioides species complex</taxon>
    </lineage>
</organism>
<gene>
    <name evidence="2" type="ORF">GQ607_006437</name>
</gene>
<proteinExistence type="predicted"/>
<reference evidence="2 3" key="1">
    <citation type="submission" date="2019-12" db="EMBL/GenBank/DDBJ databases">
        <title>A genome sequence resource for the geographically widespread anthracnose pathogen Colletotrichum asianum.</title>
        <authorList>
            <person name="Meng Y."/>
        </authorList>
    </citation>
    <scope>NUCLEOTIDE SEQUENCE [LARGE SCALE GENOMIC DNA]</scope>
    <source>
        <strain evidence="2 3">ICMP 18580</strain>
    </source>
</reference>
<comment type="caution">
    <text evidence="2">The sequence shown here is derived from an EMBL/GenBank/DDBJ whole genome shotgun (WGS) entry which is preliminary data.</text>
</comment>
<sequence>LCQWQSSNLQALEVGTLAVLFVRSVPLGGECGSWRSSCQQEEKKKAGRQIDPPRRQNAGHWSKTIGNVNDSIEAGACLPSRPVRVQSATHSIHLNESLCASVKRWPWPQPDGSATGSPLFVTLTSQLKGKVCTCVADSYITY</sequence>
<feature type="region of interest" description="Disordered" evidence="1">
    <location>
        <begin position="42"/>
        <end position="63"/>
    </location>
</feature>
<evidence type="ECO:0000313" key="3">
    <source>
        <dbReference type="Proteomes" id="UP000434172"/>
    </source>
</evidence>
<dbReference type="EMBL" id="WOWK01000031">
    <property type="protein sequence ID" value="KAF0326234.1"/>
    <property type="molecule type" value="Genomic_DNA"/>
</dbReference>
<evidence type="ECO:0000256" key="1">
    <source>
        <dbReference type="SAM" id="MobiDB-lite"/>
    </source>
</evidence>
<feature type="non-terminal residue" evidence="2">
    <location>
        <position position="1"/>
    </location>
</feature>